<keyword evidence="7" id="KW-1185">Reference proteome</keyword>
<dbReference type="Gene3D" id="3.40.50.300">
    <property type="entry name" value="P-loop containing nucleotide triphosphate hydrolases"/>
    <property type="match status" value="1"/>
</dbReference>
<gene>
    <name evidence="6" type="ORF">PVL29_018444</name>
</gene>
<dbReference type="GO" id="GO:0006952">
    <property type="term" value="P:defense response"/>
    <property type="evidence" value="ECO:0007669"/>
    <property type="project" value="UniProtKB-KW"/>
</dbReference>
<proteinExistence type="inferred from homology"/>
<evidence type="ECO:0000259" key="5">
    <source>
        <dbReference type="Pfam" id="PF00931"/>
    </source>
</evidence>
<dbReference type="Gene3D" id="1.10.8.430">
    <property type="entry name" value="Helical domain of apoptotic protease-activating factors"/>
    <property type="match status" value="1"/>
</dbReference>
<organism evidence="6 7">
    <name type="scientific">Vitis rotundifolia</name>
    <name type="common">Muscadine grape</name>
    <dbReference type="NCBI Taxonomy" id="103349"/>
    <lineage>
        <taxon>Eukaryota</taxon>
        <taxon>Viridiplantae</taxon>
        <taxon>Streptophyta</taxon>
        <taxon>Embryophyta</taxon>
        <taxon>Tracheophyta</taxon>
        <taxon>Spermatophyta</taxon>
        <taxon>Magnoliopsida</taxon>
        <taxon>eudicotyledons</taxon>
        <taxon>Gunneridae</taxon>
        <taxon>Pentapetalae</taxon>
        <taxon>rosids</taxon>
        <taxon>Vitales</taxon>
        <taxon>Vitaceae</taxon>
        <taxon>Viteae</taxon>
        <taxon>Vitis</taxon>
    </lineage>
</organism>
<evidence type="ECO:0000256" key="2">
    <source>
        <dbReference type="ARBA" id="ARBA00022741"/>
    </source>
</evidence>
<dbReference type="InterPro" id="IPR032675">
    <property type="entry name" value="LRR_dom_sf"/>
</dbReference>
<dbReference type="PANTHER" id="PTHR33463">
    <property type="entry name" value="NB-ARC DOMAIN-CONTAINING PROTEIN-RELATED"/>
    <property type="match status" value="1"/>
</dbReference>
<dbReference type="Pfam" id="PF00931">
    <property type="entry name" value="NB-ARC"/>
    <property type="match status" value="1"/>
</dbReference>
<comment type="caution">
    <text evidence="6">The sequence shown here is derived from an EMBL/GenBank/DDBJ whole genome shotgun (WGS) entry which is preliminary data.</text>
</comment>
<evidence type="ECO:0000313" key="7">
    <source>
        <dbReference type="Proteomes" id="UP001168098"/>
    </source>
</evidence>
<dbReference type="AlphaFoldDB" id="A0AA39DG82"/>
<dbReference type="PRINTS" id="PR00364">
    <property type="entry name" value="DISEASERSIST"/>
</dbReference>
<evidence type="ECO:0000256" key="4">
    <source>
        <dbReference type="ARBA" id="ARBA00022840"/>
    </source>
</evidence>
<dbReference type="Proteomes" id="UP001168098">
    <property type="component" value="Unassembled WGS sequence"/>
</dbReference>
<comment type="similarity">
    <text evidence="1">Belongs to the disease resistance NB-LRR family.</text>
</comment>
<reference evidence="6 7" key="1">
    <citation type="journal article" date="2023" name="BMC Biotechnol.">
        <title>Vitis rotundifolia cv Carlos genome sequencing.</title>
        <authorList>
            <person name="Huff M."/>
            <person name="Hulse-Kemp A."/>
            <person name="Scheffler B."/>
            <person name="Youngblood R."/>
            <person name="Simpson S."/>
            <person name="Babiker E."/>
            <person name="Staton M."/>
        </authorList>
    </citation>
    <scope>NUCLEOTIDE SEQUENCE [LARGE SCALE GENOMIC DNA]</scope>
    <source>
        <tissue evidence="6">Leaf</tissue>
    </source>
</reference>
<evidence type="ECO:0000313" key="6">
    <source>
        <dbReference type="EMBL" id="KAJ9682525.1"/>
    </source>
</evidence>
<dbReference type="GO" id="GO:0005524">
    <property type="term" value="F:ATP binding"/>
    <property type="evidence" value="ECO:0007669"/>
    <property type="project" value="UniProtKB-KW"/>
</dbReference>
<dbReference type="InterPro" id="IPR027417">
    <property type="entry name" value="P-loop_NTPase"/>
</dbReference>
<feature type="domain" description="NB-ARC" evidence="5">
    <location>
        <begin position="12"/>
        <end position="92"/>
    </location>
</feature>
<accession>A0AA39DG82</accession>
<dbReference type="SUPFAM" id="SSF52540">
    <property type="entry name" value="P-loop containing nucleoside triphosphate hydrolases"/>
    <property type="match status" value="1"/>
</dbReference>
<keyword evidence="3" id="KW-0611">Plant defense</keyword>
<keyword evidence="2" id="KW-0547">Nucleotide-binding</keyword>
<sequence length="370" mass="41958">MLGFQFGWKDKISRTDELNRRLKKRKIPIILDDIWTEVDLGEVGIPCKGDGTQCKILLTSRDRDLLCEDIGAQVCFLVEHLPPEEAWSLFKWTTGDSVEENLELRPIAIQVVEECEGLPIAIVTIAKALKDETVAVWKNALEQLRSCALTDIIGVDEKVYSCLGWSYNHLRGDEVKSLFLLCGSLTYDDISMDHLLQYGMGLDLFECIGSLEQARNRLLALVEILKASGLLLDSHEDRHNFDEESASSLLFMDADNKFVRMHGVVREVARAIASKDPHPFVVREDLGFEEWSEMHESERCTFTSLNCKAVLELPQGLVCSELQFFLLHNDNPSLNIPNTFFEGMKKLKVLDLSYMHFTTLPSSLDFLANL</sequence>
<dbReference type="InterPro" id="IPR050905">
    <property type="entry name" value="Plant_NBS-LRR"/>
</dbReference>
<dbReference type="EMBL" id="JARBHA010000014">
    <property type="protein sequence ID" value="KAJ9682525.1"/>
    <property type="molecule type" value="Genomic_DNA"/>
</dbReference>
<dbReference type="GO" id="GO:0043531">
    <property type="term" value="F:ADP binding"/>
    <property type="evidence" value="ECO:0007669"/>
    <property type="project" value="InterPro"/>
</dbReference>
<evidence type="ECO:0000256" key="3">
    <source>
        <dbReference type="ARBA" id="ARBA00022821"/>
    </source>
</evidence>
<evidence type="ECO:0000256" key="1">
    <source>
        <dbReference type="ARBA" id="ARBA00008894"/>
    </source>
</evidence>
<protein>
    <recommendedName>
        <fullName evidence="5">NB-ARC domain-containing protein</fullName>
    </recommendedName>
</protein>
<name>A0AA39DG82_VITRO</name>
<keyword evidence="4" id="KW-0067">ATP-binding</keyword>
<dbReference type="InterPro" id="IPR042197">
    <property type="entry name" value="Apaf_helical"/>
</dbReference>
<dbReference type="SUPFAM" id="SSF52058">
    <property type="entry name" value="L domain-like"/>
    <property type="match status" value="1"/>
</dbReference>
<dbReference type="Gene3D" id="3.80.10.10">
    <property type="entry name" value="Ribonuclease Inhibitor"/>
    <property type="match status" value="1"/>
</dbReference>
<dbReference type="PANTHER" id="PTHR33463:SF198">
    <property type="entry name" value="RPP4C3"/>
    <property type="match status" value="1"/>
</dbReference>
<dbReference type="InterPro" id="IPR002182">
    <property type="entry name" value="NB-ARC"/>
</dbReference>